<dbReference type="PROSITE" id="PS51257">
    <property type="entry name" value="PROKAR_LIPOPROTEIN"/>
    <property type="match status" value="1"/>
</dbReference>
<keyword evidence="2" id="KW-0732">Signal</keyword>
<feature type="chain" id="PRO_5037381178" evidence="2">
    <location>
        <begin position="19"/>
        <end position="122"/>
    </location>
</feature>
<accession>A0A928HG12</accession>
<protein>
    <submittedName>
        <fullName evidence="3">Uncharacterized protein</fullName>
    </submittedName>
</protein>
<feature type="signal peptide" evidence="2">
    <location>
        <begin position="1"/>
        <end position="18"/>
    </location>
</feature>
<organism evidence="3 4">
    <name type="scientific">Candidatus Avelusimicrobium gallicola</name>
    <dbReference type="NCBI Taxonomy" id="2562704"/>
    <lineage>
        <taxon>Bacteria</taxon>
        <taxon>Pseudomonadati</taxon>
        <taxon>Elusimicrobiota</taxon>
        <taxon>Elusimicrobia</taxon>
        <taxon>Elusimicrobiales</taxon>
        <taxon>Elusimicrobiaceae</taxon>
        <taxon>Candidatus Avelusimicrobium</taxon>
    </lineage>
</organism>
<proteinExistence type="predicted"/>
<gene>
    <name evidence="3" type="ORF">E7027_03740</name>
</gene>
<name>A0A928HG12_9BACT</name>
<evidence type="ECO:0000256" key="1">
    <source>
        <dbReference type="SAM" id="MobiDB-lite"/>
    </source>
</evidence>
<dbReference type="AlphaFoldDB" id="A0A928HG12"/>
<dbReference type="Proteomes" id="UP000725649">
    <property type="component" value="Unassembled WGS sequence"/>
</dbReference>
<evidence type="ECO:0000313" key="4">
    <source>
        <dbReference type="Proteomes" id="UP000725649"/>
    </source>
</evidence>
<evidence type="ECO:0000313" key="3">
    <source>
        <dbReference type="EMBL" id="MBE6421226.1"/>
    </source>
</evidence>
<feature type="compositionally biased region" description="Polar residues" evidence="1">
    <location>
        <begin position="92"/>
        <end position="101"/>
    </location>
</feature>
<feature type="region of interest" description="Disordered" evidence="1">
    <location>
        <begin position="34"/>
        <end position="122"/>
    </location>
</feature>
<comment type="caution">
    <text evidence="3">The sequence shown here is derived from an EMBL/GenBank/DDBJ whole genome shotgun (WGS) entry which is preliminary data.</text>
</comment>
<evidence type="ECO:0000256" key="2">
    <source>
        <dbReference type="SAM" id="SignalP"/>
    </source>
</evidence>
<dbReference type="EMBL" id="SUVG01000004">
    <property type="protein sequence ID" value="MBE6421226.1"/>
    <property type="molecule type" value="Genomic_DNA"/>
</dbReference>
<reference evidence="3" key="1">
    <citation type="submission" date="2019-04" db="EMBL/GenBank/DDBJ databases">
        <title>Evolution of Biomass-Degrading Anaerobic Consortia Revealed by Metagenomics.</title>
        <authorList>
            <person name="Peng X."/>
        </authorList>
    </citation>
    <scope>NUCLEOTIDE SEQUENCE</scope>
    <source>
        <strain evidence="3">SIG66</strain>
    </source>
</reference>
<sequence length="122" mass="13270">MKKLIFSLFVLSFLTACAGNPPAWWNPGNVYSNTGRQTVSKEKQQPNPAQAGALLEEMEEEPTEVSISVSDESYEEMALTPLQDEENEELSGDSSAQSVTPTEEDFTADSSVEGLPLPSVLE</sequence>